<dbReference type="InterPro" id="IPR016160">
    <property type="entry name" value="Ald_DH_CS_CYS"/>
</dbReference>
<dbReference type="GO" id="GO:0005829">
    <property type="term" value="C:cytosol"/>
    <property type="evidence" value="ECO:0007669"/>
    <property type="project" value="TreeGrafter"/>
</dbReference>
<dbReference type="FunFam" id="3.40.605.10:FF:000005">
    <property type="entry name" value="Succinate-semialdehyde dehydrogenase I"/>
    <property type="match status" value="1"/>
</dbReference>
<dbReference type="Gene3D" id="3.40.605.10">
    <property type="entry name" value="Aldehyde Dehydrogenase, Chain A, domain 1"/>
    <property type="match status" value="1"/>
</dbReference>
<proteinExistence type="inferred from homology"/>
<evidence type="ECO:0000256" key="1">
    <source>
        <dbReference type="ARBA" id="ARBA00009986"/>
    </source>
</evidence>
<dbReference type="SUPFAM" id="SSF53720">
    <property type="entry name" value="ALDH-like"/>
    <property type="match status" value="1"/>
</dbReference>
<dbReference type="InterPro" id="IPR050740">
    <property type="entry name" value="Aldehyde_DH_Superfamily"/>
</dbReference>
<comment type="similarity">
    <text evidence="1">Belongs to the aldehyde dehydrogenase family.</text>
</comment>
<dbReference type="GO" id="GO:0004777">
    <property type="term" value="F:succinate-semialdehyde dehydrogenase (NAD+) activity"/>
    <property type="evidence" value="ECO:0007669"/>
    <property type="project" value="TreeGrafter"/>
</dbReference>
<organism evidence="4">
    <name type="scientific">Polynucleobacter sp. UK-FUSCHL-C3</name>
    <dbReference type="NCBI Taxonomy" id="2955208"/>
    <lineage>
        <taxon>Bacteria</taxon>
        <taxon>Pseudomonadati</taxon>
        <taxon>Pseudomonadota</taxon>
        <taxon>Betaproteobacteria</taxon>
        <taxon>Burkholderiales</taxon>
        <taxon>Burkholderiaceae</taxon>
        <taxon>Polynucleobacter</taxon>
    </lineage>
</organism>
<keyword evidence="2" id="KW-0560">Oxidoreductase</keyword>
<dbReference type="InterPro" id="IPR016162">
    <property type="entry name" value="Ald_DH_N"/>
</dbReference>
<dbReference type="InterPro" id="IPR015590">
    <property type="entry name" value="Aldehyde_DH_dom"/>
</dbReference>
<name>A0AAU8A2V6_9BURK</name>
<dbReference type="AlphaFoldDB" id="A0AAU8A2V6"/>
<evidence type="ECO:0000259" key="3">
    <source>
        <dbReference type="Pfam" id="PF00171"/>
    </source>
</evidence>
<dbReference type="CDD" id="cd07103">
    <property type="entry name" value="ALDH_F5_SSADH_GabD"/>
    <property type="match status" value="1"/>
</dbReference>
<sequence>MNAPESIANPATLLKNPALFRQDALINGQWIKASANQRFLVRNPATGQNLALVANLNTADAHEAIQAADIALPAWRGKVAKERAGIMRKWFELILANADDLATLMTLEQGKPLVEAKGEVVYGASFVEWFAEEAKRVMGAIPSSTWGDKRTIVLKQAIGVCVAITPWNFPIAMITRKIAPAMAAGCTIVIKPAEQTPLSALAIAYLAQQAGVPDGVINIVTADSEESIAVGKVLCESPIVRHLSFTGSTEVGRILMAQSAPTIKKLALELGGHAPFIVFDDADIDAAVAGAMVSKYRNAGQTCVCANRFYVHKKVHDIFVEKLATATKSIKIGNGLEQGISQGPLIDQQAIEKVERHVADALSKGARLVIGGKRSSLGGTYYEPTVLAGVNSSMLITVEETFGPVAPVIPFESDEDVVKLANSSQFGLASYFYSRDIGRIWKIAEALEFGMVGVNTGLISNEVAPFGGVKQSGLGREGSSWGIDEYLEMKYVCIGL</sequence>
<dbReference type="PANTHER" id="PTHR43353:SF5">
    <property type="entry name" value="SUCCINATE-SEMIALDEHYDE DEHYDROGENASE, MITOCHONDRIAL"/>
    <property type="match status" value="1"/>
</dbReference>
<dbReference type="InterPro" id="IPR010102">
    <property type="entry name" value="Succ_semiAld_DH"/>
</dbReference>
<protein>
    <submittedName>
        <fullName evidence="4">NAD-dependent succinate-semialdehyde dehydrogenase</fullName>
    </submittedName>
</protein>
<dbReference type="InterPro" id="IPR016161">
    <property type="entry name" value="Ald_DH/histidinol_DH"/>
</dbReference>
<gene>
    <name evidence="4" type="ORF">NKE59_01255</name>
</gene>
<dbReference type="Gene3D" id="3.40.309.10">
    <property type="entry name" value="Aldehyde Dehydrogenase, Chain A, domain 2"/>
    <property type="match status" value="1"/>
</dbReference>
<evidence type="ECO:0000256" key="2">
    <source>
        <dbReference type="ARBA" id="ARBA00023002"/>
    </source>
</evidence>
<feature type="domain" description="Aldehyde dehydrogenase" evidence="3">
    <location>
        <begin position="30"/>
        <end position="492"/>
    </location>
</feature>
<evidence type="ECO:0000313" key="4">
    <source>
        <dbReference type="EMBL" id="XCC57944.1"/>
    </source>
</evidence>
<dbReference type="InterPro" id="IPR016163">
    <property type="entry name" value="Ald_DH_C"/>
</dbReference>
<dbReference type="EMBL" id="CP099959">
    <property type="protein sequence ID" value="XCC57944.1"/>
    <property type="molecule type" value="Genomic_DNA"/>
</dbReference>
<reference evidence="4" key="1">
    <citation type="submission" date="2022-06" db="EMBL/GenBank/DDBJ databases">
        <title>New Polynucleobacter species.</title>
        <authorList>
            <person name="Hahn M.W."/>
        </authorList>
    </citation>
    <scope>NUCLEOTIDE SEQUENCE</scope>
    <source>
        <strain evidence="4">UK-FUSCHL-C3</strain>
    </source>
</reference>
<dbReference type="NCBIfam" id="TIGR01780">
    <property type="entry name" value="SSADH"/>
    <property type="match status" value="1"/>
</dbReference>
<dbReference type="Pfam" id="PF00171">
    <property type="entry name" value="Aldedh"/>
    <property type="match status" value="1"/>
</dbReference>
<dbReference type="GO" id="GO:0009450">
    <property type="term" value="P:gamma-aminobutyric acid catabolic process"/>
    <property type="evidence" value="ECO:0007669"/>
    <property type="project" value="InterPro"/>
</dbReference>
<dbReference type="PROSITE" id="PS00070">
    <property type="entry name" value="ALDEHYDE_DEHYDR_CYS"/>
    <property type="match status" value="1"/>
</dbReference>
<dbReference type="PANTHER" id="PTHR43353">
    <property type="entry name" value="SUCCINATE-SEMIALDEHYDE DEHYDROGENASE, MITOCHONDRIAL"/>
    <property type="match status" value="1"/>
</dbReference>
<accession>A0AAU8A2V6</accession>
<dbReference type="RefSeq" id="WP_353439074.1">
    <property type="nucleotide sequence ID" value="NZ_CP099959.1"/>
</dbReference>
<dbReference type="FunFam" id="3.40.309.10:FF:000004">
    <property type="entry name" value="Succinate-semialdehyde dehydrogenase I"/>
    <property type="match status" value="1"/>
</dbReference>